<sequence length="213" mass="23804">MNKIKTLVKQFKYKLLSVVAVATCAALLTGCATRVESYDKGVEAEKVNLYAKSLPKPPKGYAGLYFIREVLVQGANLNKDLYVDGQFVGETYVGRFFYRLVKPGTHLLQTESSIGVNNLVGEFKEGENYFYQQEIVYRPMVQGARLVKISENDAFKLLMNAVRAKDQDDRTRDLADADYSEGKGSIPAPLTGDDAEAWQRLGNKAQEVLKTME</sequence>
<evidence type="ECO:0000313" key="5">
    <source>
        <dbReference type="Proteomes" id="UP000242432"/>
    </source>
</evidence>
<accession>A0A1T4VMG9</accession>
<dbReference type="RefSeq" id="WP_078929145.1">
    <property type="nucleotide sequence ID" value="NZ_FUXX01000034.1"/>
</dbReference>
<keyword evidence="5" id="KW-1185">Reference proteome</keyword>
<feature type="chain" id="PRO_5012707528" description="DUF2846 domain-containing protein" evidence="2">
    <location>
        <begin position="23"/>
        <end position="213"/>
    </location>
</feature>
<reference evidence="5" key="1">
    <citation type="submission" date="2017-02" db="EMBL/GenBank/DDBJ databases">
        <authorList>
            <person name="Varghese N."/>
            <person name="Submissions S."/>
        </authorList>
    </citation>
    <scope>NUCLEOTIDE SEQUENCE [LARGE SCALE GENOMIC DNA]</scope>
    <source>
        <strain evidence="5">DSM 3072</strain>
    </source>
</reference>
<dbReference type="AlphaFoldDB" id="A0A1T4VMG9"/>
<protein>
    <recommendedName>
        <fullName evidence="3">DUF2846 domain-containing protein</fullName>
    </recommendedName>
</protein>
<keyword evidence="2" id="KW-0732">Signal</keyword>
<evidence type="ECO:0000313" key="4">
    <source>
        <dbReference type="EMBL" id="SKA66182.1"/>
    </source>
</evidence>
<evidence type="ECO:0000259" key="3">
    <source>
        <dbReference type="Pfam" id="PF11008"/>
    </source>
</evidence>
<dbReference type="Pfam" id="PF11008">
    <property type="entry name" value="DUF2846"/>
    <property type="match status" value="1"/>
</dbReference>
<dbReference type="PROSITE" id="PS51257">
    <property type="entry name" value="PROKAR_LIPOPROTEIN"/>
    <property type="match status" value="1"/>
</dbReference>
<dbReference type="InterPro" id="IPR022548">
    <property type="entry name" value="DUF2846"/>
</dbReference>
<organism evidence="4 5">
    <name type="scientific">Succinivibrio dextrinosolvens DSM 3072</name>
    <dbReference type="NCBI Taxonomy" id="1123324"/>
    <lineage>
        <taxon>Bacteria</taxon>
        <taxon>Pseudomonadati</taxon>
        <taxon>Pseudomonadota</taxon>
        <taxon>Gammaproteobacteria</taxon>
        <taxon>Aeromonadales</taxon>
        <taxon>Succinivibrionaceae</taxon>
        <taxon>Succinivibrio</taxon>
    </lineage>
</organism>
<dbReference type="Proteomes" id="UP000242432">
    <property type="component" value="Unassembled WGS sequence"/>
</dbReference>
<name>A0A1T4VMG9_9GAMM</name>
<proteinExistence type="predicted"/>
<feature type="domain" description="DUF2846" evidence="3">
    <location>
        <begin position="59"/>
        <end position="137"/>
    </location>
</feature>
<evidence type="ECO:0000256" key="1">
    <source>
        <dbReference type="SAM" id="MobiDB-lite"/>
    </source>
</evidence>
<feature type="region of interest" description="Disordered" evidence="1">
    <location>
        <begin position="169"/>
        <end position="193"/>
    </location>
</feature>
<dbReference type="EMBL" id="FUXX01000034">
    <property type="protein sequence ID" value="SKA66182.1"/>
    <property type="molecule type" value="Genomic_DNA"/>
</dbReference>
<feature type="signal peptide" evidence="2">
    <location>
        <begin position="1"/>
        <end position="22"/>
    </location>
</feature>
<gene>
    <name evidence="4" type="ORF">SAMN02745213_01767</name>
</gene>
<evidence type="ECO:0000256" key="2">
    <source>
        <dbReference type="SAM" id="SignalP"/>
    </source>
</evidence>